<comment type="caution">
    <text evidence="2">The sequence shown here is derived from an EMBL/GenBank/DDBJ whole genome shotgun (WGS) entry which is preliminary data.</text>
</comment>
<dbReference type="AlphaFoldDB" id="A0A4R6ID59"/>
<gene>
    <name evidence="2" type="ORF">CLV32_4148</name>
</gene>
<sequence length="142" mass="15599">MRTMLTLLFIGLTIQVSAQTGKLYRGTINKSIQITLYLEGLDNGTNADPIVGSYKYDTQSSYLLVNGYINNKGNVVLVEQGSANFTGVFLGAFQDNKIVGNWFSDDYKKSYPFELVEAVVSKAQAAKFKAAIAAKARQFSAY</sequence>
<keyword evidence="3" id="KW-1185">Reference proteome</keyword>
<reference evidence="2 3" key="1">
    <citation type="submission" date="2019-03" db="EMBL/GenBank/DDBJ databases">
        <title>Genomic Encyclopedia of Archaeal and Bacterial Type Strains, Phase II (KMG-II): from individual species to whole genera.</title>
        <authorList>
            <person name="Goeker M."/>
        </authorList>
    </citation>
    <scope>NUCLEOTIDE SEQUENCE [LARGE SCALE GENOMIC DNA]</scope>
    <source>
        <strain evidence="2 3">DSM 19034</strain>
    </source>
</reference>
<proteinExistence type="predicted"/>
<evidence type="ECO:0000256" key="1">
    <source>
        <dbReference type="SAM" id="SignalP"/>
    </source>
</evidence>
<evidence type="ECO:0000313" key="3">
    <source>
        <dbReference type="Proteomes" id="UP000295499"/>
    </source>
</evidence>
<name>A0A4R6ID59_9SPHI</name>
<organism evidence="2 3">
    <name type="scientific">Pedobacter duraquae</name>
    <dbReference type="NCBI Taxonomy" id="425511"/>
    <lineage>
        <taxon>Bacteria</taxon>
        <taxon>Pseudomonadati</taxon>
        <taxon>Bacteroidota</taxon>
        <taxon>Sphingobacteriia</taxon>
        <taxon>Sphingobacteriales</taxon>
        <taxon>Sphingobacteriaceae</taxon>
        <taxon>Pedobacter</taxon>
    </lineage>
</organism>
<dbReference type="Proteomes" id="UP000295499">
    <property type="component" value="Unassembled WGS sequence"/>
</dbReference>
<feature type="chain" id="PRO_5020723526" evidence="1">
    <location>
        <begin position="19"/>
        <end position="142"/>
    </location>
</feature>
<protein>
    <submittedName>
        <fullName evidence="2">Uncharacterized protein</fullName>
    </submittedName>
</protein>
<keyword evidence="1" id="KW-0732">Signal</keyword>
<dbReference type="EMBL" id="SNWM01000006">
    <property type="protein sequence ID" value="TDO19527.1"/>
    <property type="molecule type" value="Genomic_DNA"/>
</dbReference>
<feature type="signal peptide" evidence="1">
    <location>
        <begin position="1"/>
        <end position="18"/>
    </location>
</feature>
<accession>A0A4R6ID59</accession>
<evidence type="ECO:0000313" key="2">
    <source>
        <dbReference type="EMBL" id="TDO19527.1"/>
    </source>
</evidence>